<dbReference type="EMBL" id="JAPTGC010000013">
    <property type="protein sequence ID" value="MCZ0863274.1"/>
    <property type="molecule type" value="Genomic_DNA"/>
</dbReference>
<gene>
    <name evidence="1" type="ORF">O0S09_08445</name>
</gene>
<proteinExistence type="predicted"/>
<dbReference type="RefSeq" id="WP_268923536.1">
    <property type="nucleotide sequence ID" value="NZ_JAPTGC010000013.1"/>
</dbReference>
<organism evidence="1 2">
    <name type="scientific">Methanocorpusculum vombati</name>
    <dbReference type="NCBI Taxonomy" id="3002864"/>
    <lineage>
        <taxon>Archaea</taxon>
        <taxon>Methanobacteriati</taxon>
        <taxon>Methanobacteriota</taxon>
        <taxon>Stenosarchaea group</taxon>
        <taxon>Methanomicrobia</taxon>
        <taxon>Methanomicrobiales</taxon>
        <taxon>Methanocorpusculaceae</taxon>
        <taxon>Methanocorpusculum</taxon>
    </lineage>
</organism>
<keyword evidence="2" id="KW-1185">Reference proteome</keyword>
<reference evidence="1" key="1">
    <citation type="submission" date="2022-12" db="EMBL/GenBank/DDBJ databases">
        <title>Isolation and characterisation of novel Methanocorpusculum spp. from native Australian herbivores indicates the genus is ancestrally host-associated.</title>
        <authorList>
            <person name="Volmer J.G."/>
            <person name="Soo R.M."/>
            <person name="Evans P.N."/>
            <person name="Hoedt E.C."/>
            <person name="Astorga Alsina A.L."/>
            <person name="Woodcroft B.J."/>
            <person name="Tyson G.W."/>
            <person name="Hugenholtz P."/>
            <person name="Morrison M."/>
        </authorList>
    </citation>
    <scope>NUCLEOTIDE SEQUENCE</scope>
    <source>
        <strain evidence="1">CW153</strain>
    </source>
</reference>
<evidence type="ECO:0000313" key="1">
    <source>
        <dbReference type="EMBL" id="MCZ0863274.1"/>
    </source>
</evidence>
<evidence type="ECO:0000313" key="2">
    <source>
        <dbReference type="Proteomes" id="UP001141336"/>
    </source>
</evidence>
<comment type="caution">
    <text evidence="1">The sequence shown here is derived from an EMBL/GenBank/DDBJ whole genome shotgun (WGS) entry which is preliminary data.</text>
</comment>
<dbReference type="Proteomes" id="UP001141336">
    <property type="component" value="Unassembled WGS sequence"/>
</dbReference>
<sequence length="122" mass="14204">MILHLRKFESIPCKKPIISPSPLSDIMQVQEKNGNKKTITITPDVHRKIVSLRRGKQTYGDVVAASIAALEREMEHPDIPCIDDIDMAELDKQVDEWEKEPEKHYITLDESRKRYEEKHKIV</sequence>
<name>A0ABT4IND8_9EURY</name>
<protein>
    <submittedName>
        <fullName evidence="1">Uncharacterized protein</fullName>
    </submittedName>
</protein>
<accession>A0ABT4IND8</accession>